<dbReference type="STRING" id="151549.A0A4C1ZXM6"/>
<gene>
    <name evidence="1" type="primary">GIP</name>
    <name evidence="1" type="ORF">EVAR_99902_1</name>
</gene>
<comment type="caution">
    <text evidence="1">The sequence shown here is derived from an EMBL/GenBank/DDBJ whole genome shotgun (WGS) entry which is preliminary data.</text>
</comment>
<dbReference type="Proteomes" id="UP000299102">
    <property type="component" value="Unassembled WGS sequence"/>
</dbReference>
<dbReference type="SUPFAM" id="SSF56672">
    <property type="entry name" value="DNA/RNA polymerases"/>
    <property type="match status" value="1"/>
</dbReference>
<reference evidence="1 2" key="1">
    <citation type="journal article" date="2019" name="Commun. Biol.">
        <title>The bagworm genome reveals a unique fibroin gene that provides high tensile strength.</title>
        <authorList>
            <person name="Kono N."/>
            <person name="Nakamura H."/>
            <person name="Ohtoshi R."/>
            <person name="Tomita M."/>
            <person name="Numata K."/>
            <person name="Arakawa K."/>
        </authorList>
    </citation>
    <scope>NUCLEOTIDE SEQUENCE [LARGE SCALE GENOMIC DNA]</scope>
</reference>
<evidence type="ECO:0000313" key="1">
    <source>
        <dbReference type="EMBL" id="GBP91603.1"/>
    </source>
</evidence>
<dbReference type="PANTHER" id="PTHR11439">
    <property type="entry name" value="GAG-POL-RELATED RETROTRANSPOSON"/>
    <property type="match status" value="1"/>
</dbReference>
<dbReference type="OrthoDB" id="1645289at2759"/>
<evidence type="ECO:0000313" key="2">
    <source>
        <dbReference type="Proteomes" id="UP000299102"/>
    </source>
</evidence>
<organism evidence="1 2">
    <name type="scientific">Eumeta variegata</name>
    <name type="common">Bagworm moth</name>
    <name type="synonym">Eumeta japonica</name>
    <dbReference type="NCBI Taxonomy" id="151549"/>
    <lineage>
        <taxon>Eukaryota</taxon>
        <taxon>Metazoa</taxon>
        <taxon>Ecdysozoa</taxon>
        <taxon>Arthropoda</taxon>
        <taxon>Hexapoda</taxon>
        <taxon>Insecta</taxon>
        <taxon>Pterygota</taxon>
        <taxon>Neoptera</taxon>
        <taxon>Endopterygota</taxon>
        <taxon>Lepidoptera</taxon>
        <taxon>Glossata</taxon>
        <taxon>Ditrysia</taxon>
        <taxon>Tineoidea</taxon>
        <taxon>Psychidae</taxon>
        <taxon>Oiketicinae</taxon>
        <taxon>Eumeta</taxon>
    </lineage>
</organism>
<proteinExistence type="predicted"/>
<dbReference type="PANTHER" id="PTHR11439:SF483">
    <property type="entry name" value="PEPTIDE SYNTHASE GLIP-LIKE, PUTATIVE (AFU_ORTHOLOGUE AFUA_3G12920)-RELATED"/>
    <property type="match status" value="1"/>
</dbReference>
<dbReference type="EMBL" id="BGZK01002187">
    <property type="protein sequence ID" value="GBP91603.1"/>
    <property type="molecule type" value="Genomic_DNA"/>
</dbReference>
<dbReference type="GO" id="GO:0071897">
    <property type="term" value="P:DNA biosynthetic process"/>
    <property type="evidence" value="ECO:0007669"/>
    <property type="project" value="UniProtKB-ARBA"/>
</dbReference>
<dbReference type="CDD" id="cd09272">
    <property type="entry name" value="RNase_HI_RT_Ty1"/>
    <property type="match status" value="1"/>
</dbReference>
<accession>A0A4C1ZXM6</accession>
<dbReference type="AlphaFoldDB" id="A0A4C1ZXM6"/>
<keyword evidence="2" id="KW-1185">Reference proteome</keyword>
<protein>
    <submittedName>
        <fullName evidence="1">Copia protein</fullName>
    </submittedName>
</protein>
<name>A0A4C1ZXM6_EUMVA</name>
<sequence length="194" mass="22742">MQHWIVFKRVMRYLKGTQDYRLSYKQTSEETMAYGYCDADWASSENDQRSCTGYAFLFQGGKISWNSRRQPTVALSTTEAEYMSLPPCVQEALWLKQFQECFWQHMKNKSIIIYSDNQSSIKLSGTVGYHSRTKHIDVRRHFIRDKVLGERIEVRYVQTDMMVTDALTKVTTYSKLAYCSSKMGLCLREDIGRM</sequence>
<dbReference type="InterPro" id="IPR043502">
    <property type="entry name" value="DNA/RNA_pol_sf"/>
</dbReference>